<evidence type="ECO:0000259" key="2">
    <source>
        <dbReference type="PROSITE" id="PS50940"/>
    </source>
</evidence>
<dbReference type="EMBL" id="CAJNOC010006678">
    <property type="protein sequence ID" value="CAF1083125.1"/>
    <property type="molecule type" value="Genomic_DNA"/>
</dbReference>
<reference evidence="3" key="1">
    <citation type="submission" date="2021-02" db="EMBL/GenBank/DDBJ databases">
        <authorList>
            <person name="Nowell W R."/>
        </authorList>
    </citation>
    <scope>NUCLEOTIDE SEQUENCE</scope>
    <source>
        <strain evidence="3">Ploen Becks lab</strain>
    </source>
</reference>
<keyword evidence="1" id="KW-0732">Signal</keyword>
<gene>
    <name evidence="3" type="ORF">OXX778_LOCUS20288</name>
</gene>
<comment type="caution">
    <text evidence="3">The sequence shown here is derived from an EMBL/GenBank/DDBJ whole genome shotgun (WGS) entry which is preliminary data.</text>
</comment>
<dbReference type="Gene3D" id="2.170.140.10">
    <property type="entry name" value="Chitin binding domain"/>
    <property type="match status" value="1"/>
</dbReference>
<feature type="chain" id="PRO_5032546969" description="Chitin-binding type-2 domain-containing protein" evidence="1">
    <location>
        <begin position="20"/>
        <end position="263"/>
    </location>
</feature>
<dbReference type="PROSITE" id="PS50940">
    <property type="entry name" value="CHIT_BIND_II"/>
    <property type="match status" value="1"/>
</dbReference>
<dbReference type="InterPro" id="IPR036508">
    <property type="entry name" value="Chitin-bd_dom_sf"/>
</dbReference>
<organism evidence="3 4">
    <name type="scientific">Brachionus calyciflorus</name>
    <dbReference type="NCBI Taxonomy" id="104777"/>
    <lineage>
        <taxon>Eukaryota</taxon>
        <taxon>Metazoa</taxon>
        <taxon>Spiralia</taxon>
        <taxon>Gnathifera</taxon>
        <taxon>Rotifera</taxon>
        <taxon>Eurotatoria</taxon>
        <taxon>Monogononta</taxon>
        <taxon>Pseudotrocha</taxon>
        <taxon>Ploima</taxon>
        <taxon>Brachionidae</taxon>
        <taxon>Brachionus</taxon>
    </lineage>
</organism>
<feature type="signal peptide" evidence="1">
    <location>
        <begin position="1"/>
        <end position="19"/>
    </location>
</feature>
<evidence type="ECO:0000313" key="3">
    <source>
        <dbReference type="EMBL" id="CAF1083125.1"/>
    </source>
</evidence>
<protein>
    <recommendedName>
        <fullName evidence="2">Chitin-binding type-2 domain-containing protein</fullName>
    </recommendedName>
</protein>
<proteinExistence type="predicted"/>
<evidence type="ECO:0000256" key="1">
    <source>
        <dbReference type="SAM" id="SignalP"/>
    </source>
</evidence>
<name>A0A814MVL3_9BILA</name>
<dbReference type="InterPro" id="IPR002557">
    <property type="entry name" value="Chitin-bd_dom"/>
</dbReference>
<feature type="domain" description="Chitin-binding type-2" evidence="2">
    <location>
        <begin position="93"/>
        <end position="146"/>
    </location>
</feature>
<accession>A0A814MVL3</accession>
<dbReference type="OrthoDB" id="6020543at2759"/>
<evidence type="ECO:0000313" key="4">
    <source>
        <dbReference type="Proteomes" id="UP000663879"/>
    </source>
</evidence>
<dbReference type="Pfam" id="PF01607">
    <property type="entry name" value="CBM_14"/>
    <property type="match status" value="1"/>
</dbReference>
<dbReference type="GO" id="GO:0008061">
    <property type="term" value="F:chitin binding"/>
    <property type="evidence" value="ECO:0007669"/>
    <property type="project" value="InterPro"/>
</dbReference>
<dbReference type="Proteomes" id="UP000663879">
    <property type="component" value="Unassembled WGS sequence"/>
</dbReference>
<dbReference type="GO" id="GO:0005576">
    <property type="term" value="C:extracellular region"/>
    <property type="evidence" value="ECO:0007669"/>
    <property type="project" value="InterPro"/>
</dbReference>
<dbReference type="AlphaFoldDB" id="A0A814MVL3"/>
<dbReference type="SUPFAM" id="SSF57625">
    <property type="entry name" value="Invertebrate chitin-binding proteins"/>
    <property type="match status" value="1"/>
</dbReference>
<keyword evidence="4" id="KW-1185">Reference proteome</keyword>
<sequence length="263" mass="30305">MKFKLMIYIGLVLFEKINSIIIYGSFCDYCDFGGDDMTNFRSSDFEDCWINTSCTLFSFLKSDNRCWLKNTVNASFNLFNHHREVMCGKVDRTKNCLAVEDLTPDCNNCTLYYRCFTGFLQHLGCLNGMYFDPILKNCTINSTCTYACKSEKDLVGIINNTNSNEFYNCMTQKIETCKSNGRFDIIKKECTHFSTSKVFKKLVTSGNYGSIGSANFNFKYLCLAWCLKDSNCKMVIFEKFLCRKYELNSGSSYLEDSLGYLQQ</sequence>